<feature type="region of interest" description="Disordered" evidence="1">
    <location>
        <begin position="65"/>
        <end position="91"/>
    </location>
</feature>
<evidence type="ECO:0000256" key="1">
    <source>
        <dbReference type="SAM" id="MobiDB-lite"/>
    </source>
</evidence>
<dbReference type="RefSeq" id="WP_317641837.1">
    <property type="nucleotide sequence ID" value="NZ_JAPMIV010000064.1"/>
</dbReference>
<feature type="transmembrane region" description="Helical" evidence="2">
    <location>
        <begin position="42"/>
        <end position="60"/>
    </location>
</feature>
<evidence type="ECO:0000313" key="3">
    <source>
        <dbReference type="EMBL" id="MDV6376482.1"/>
    </source>
</evidence>
<evidence type="ECO:0000256" key="2">
    <source>
        <dbReference type="SAM" id="Phobius"/>
    </source>
</evidence>
<sequence>MTPKDYLKHCMAISLRRRASWLAAGGLGGLALAVVLNLSPPWLIGLALLGAGLVAVGVAAHSCRRHSDDPAAQPRNAQPIPAAAHPTDASH</sequence>
<accession>A0ABU4DVL3</accession>
<evidence type="ECO:0000313" key="4">
    <source>
        <dbReference type="Proteomes" id="UP001276150"/>
    </source>
</evidence>
<feature type="transmembrane region" description="Helical" evidence="2">
    <location>
        <begin position="20"/>
        <end position="36"/>
    </location>
</feature>
<keyword evidence="2" id="KW-0812">Transmembrane</keyword>
<name>A0ABU4DVL3_9DEIO</name>
<proteinExistence type="predicted"/>
<gene>
    <name evidence="3" type="ORF">ORD21_17965</name>
</gene>
<comment type="caution">
    <text evidence="3">The sequence shown here is derived from an EMBL/GenBank/DDBJ whole genome shotgun (WGS) entry which is preliminary data.</text>
</comment>
<reference evidence="3 4" key="1">
    <citation type="submission" date="2022-11" db="EMBL/GenBank/DDBJ databases">
        <title>Deinococcus ZS9-10, Low Temperature and Draught-tolerating, UV-resistant Bacteria from Continental Antarctica.</title>
        <authorList>
            <person name="Cheng L."/>
        </authorList>
    </citation>
    <scope>NUCLEOTIDE SEQUENCE [LARGE SCALE GENOMIC DNA]</scope>
    <source>
        <strain evidence="3 4">ZS9-10</strain>
    </source>
</reference>
<protein>
    <submittedName>
        <fullName evidence="3">Uncharacterized protein</fullName>
    </submittedName>
</protein>
<keyword evidence="2" id="KW-0472">Membrane</keyword>
<keyword evidence="4" id="KW-1185">Reference proteome</keyword>
<keyword evidence="2" id="KW-1133">Transmembrane helix</keyword>
<dbReference type="EMBL" id="JAPMIV010000064">
    <property type="protein sequence ID" value="MDV6376482.1"/>
    <property type="molecule type" value="Genomic_DNA"/>
</dbReference>
<dbReference type="Proteomes" id="UP001276150">
    <property type="component" value="Unassembled WGS sequence"/>
</dbReference>
<organism evidence="3 4">
    <name type="scientific">Deinococcus arenicola</name>
    <dbReference type="NCBI Taxonomy" id="2994950"/>
    <lineage>
        <taxon>Bacteria</taxon>
        <taxon>Thermotogati</taxon>
        <taxon>Deinococcota</taxon>
        <taxon>Deinococci</taxon>
        <taxon>Deinococcales</taxon>
        <taxon>Deinococcaceae</taxon>
        <taxon>Deinococcus</taxon>
    </lineage>
</organism>